<evidence type="ECO:0000313" key="3">
    <source>
        <dbReference type="Proteomes" id="UP000004980"/>
    </source>
</evidence>
<organism evidence="2 3">
    <name type="scientific">Paraburkholderia hospita</name>
    <dbReference type="NCBI Taxonomy" id="169430"/>
    <lineage>
        <taxon>Bacteria</taxon>
        <taxon>Pseudomonadati</taxon>
        <taxon>Pseudomonadota</taxon>
        <taxon>Betaproteobacteria</taxon>
        <taxon>Burkholderiales</taxon>
        <taxon>Burkholderiaceae</taxon>
        <taxon>Paraburkholderia</taxon>
    </lineage>
</organism>
<reference evidence="2 3" key="1">
    <citation type="journal article" date="2012" name="J. Bacteriol.">
        <title>Draft Genome Sequence of the Soil Bacterium Burkholderia terrae Strain BS001, Which Interacts with Fungal Surface Structures.</title>
        <authorList>
            <person name="Nazir R."/>
            <person name="Hansen M.A."/>
            <person name="Sorensen S."/>
            <person name="van Elsas J.D."/>
        </authorList>
    </citation>
    <scope>NUCLEOTIDE SEQUENCE [LARGE SCALE GENOMIC DNA]</scope>
    <source>
        <strain evidence="2 3">BS001</strain>
    </source>
</reference>
<proteinExistence type="predicted"/>
<gene>
    <name evidence="2" type="ORF">WQE_31551</name>
</gene>
<evidence type="ECO:0000256" key="1">
    <source>
        <dbReference type="SAM" id="Phobius"/>
    </source>
</evidence>
<keyword evidence="1" id="KW-0472">Membrane</keyword>
<dbReference type="Proteomes" id="UP000004980">
    <property type="component" value="Unassembled WGS sequence"/>
</dbReference>
<feature type="transmembrane region" description="Helical" evidence="1">
    <location>
        <begin position="42"/>
        <end position="64"/>
    </location>
</feature>
<name>A0ABN0FDZ7_9BURK</name>
<comment type="caution">
    <text evidence="2">The sequence shown here is derived from an EMBL/GenBank/DDBJ whole genome shotgun (WGS) entry which is preliminary data.</text>
</comment>
<keyword evidence="1" id="KW-0812">Transmembrane</keyword>
<accession>A0ABN0FDZ7</accession>
<evidence type="ECO:0000313" key="2">
    <source>
        <dbReference type="EMBL" id="EIM96882.1"/>
    </source>
</evidence>
<dbReference type="EMBL" id="AKAU01000176">
    <property type="protein sequence ID" value="EIM96882.1"/>
    <property type="molecule type" value="Genomic_DNA"/>
</dbReference>
<protein>
    <submittedName>
        <fullName evidence="2">Uncharacterized protein</fullName>
    </submittedName>
</protein>
<keyword evidence="3" id="KW-1185">Reference proteome</keyword>
<sequence>MSVLAQFFDINGCCEKCAATRLVHETKPLAELAEKEVDKHDVLLSMKVITGAIHIVLSGALLMLQE</sequence>
<keyword evidence="1" id="KW-1133">Transmembrane helix</keyword>